<dbReference type="PANTHER" id="PTHR43451:SF1">
    <property type="entry name" value="ACETYLTRANSFERASE"/>
    <property type="match status" value="1"/>
</dbReference>
<dbReference type="RefSeq" id="WP_318645043.1">
    <property type="nucleotide sequence ID" value="NZ_CP137892.1"/>
</dbReference>
<reference evidence="2 3" key="1">
    <citation type="submission" date="2023-11" db="EMBL/GenBank/DDBJ databases">
        <title>Complete genome of Pseudomonas benzenivorans BA3361.</title>
        <authorList>
            <person name="Shin S.Y."/>
            <person name="Song J."/>
            <person name="Kang H."/>
        </authorList>
    </citation>
    <scope>NUCLEOTIDE SEQUENCE [LARGE SCALE GENOMIC DNA]</scope>
    <source>
        <strain evidence="2 3">HNIBRBA3361</strain>
    </source>
</reference>
<keyword evidence="2" id="KW-0012">Acyltransferase</keyword>
<dbReference type="EMBL" id="CP137892">
    <property type="protein sequence ID" value="WPC05856.1"/>
    <property type="molecule type" value="Genomic_DNA"/>
</dbReference>
<accession>A0ABZ0PY60</accession>
<dbReference type="InterPro" id="IPR000182">
    <property type="entry name" value="GNAT_dom"/>
</dbReference>
<dbReference type="InterPro" id="IPR052564">
    <property type="entry name" value="N-acetyltrans/Recomb-assoc"/>
</dbReference>
<dbReference type="CDD" id="cd04301">
    <property type="entry name" value="NAT_SF"/>
    <property type="match status" value="1"/>
</dbReference>
<name>A0ABZ0PY60_9PSED</name>
<dbReference type="PANTHER" id="PTHR43451">
    <property type="entry name" value="ACETYLTRANSFERASE (GNAT) FAMILY PROTEIN"/>
    <property type="match status" value="1"/>
</dbReference>
<sequence length="153" mass="17064">MAISIREARPEDAVEISALIISAIKETNAKDYPASLIEKLPDNSSPEQIASRMLTRETFVSVKDGEITGTASLDKNTIRSIFVMPRHQGFGIGLALMKHIEELTSKYEIKELTVPSSITAEGFYQRLGYAKVREEHEGIEKIIIMRKITSPSK</sequence>
<feature type="domain" description="N-acetyltransferase" evidence="1">
    <location>
        <begin position="3"/>
        <end position="150"/>
    </location>
</feature>
<dbReference type="GO" id="GO:0016746">
    <property type="term" value="F:acyltransferase activity"/>
    <property type="evidence" value="ECO:0007669"/>
    <property type="project" value="UniProtKB-KW"/>
</dbReference>
<dbReference type="Gene3D" id="3.40.630.30">
    <property type="match status" value="1"/>
</dbReference>
<keyword evidence="2" id="KW-0808">Transferase</keyword>
<evidence type="ECO:0000259" key="1">
    <source>
        <dbReference type="PROSITE" id="PS51186"/>
    </source>
</evidence>
<evidence type="ECO:0000313" key="3">
    <source>
        <dbReference type="Proteomes" id="UP001305928"/>
    </source>
</evidence>
<proteinExistence type="predicted"/>
<evidence type="ECO:0000313" key="2">
    <source>
        <dbReference type="EMBL" id="WPC05856.1"/>
    </source>
</evidence>
<protein>
    <submittedName>
        <fullName evidence="2">GNAT family N-acetyltransferase</fullName>
        <ecNumber evidence="2">2.3.1.-</ecNumber>
    </submittedName>
</protein>
<dbReference type="PROSITE" id="PS51186">
    <property type="entry name" value="GNAT"/>
    <property type="match status" value="1"/>
</dbReference>
<organism evidence="2 3">
    <name type="scientific">Pseudomonas benzenivorans</name>
    <dbReference type="NCBI Taxonomy" id="556533"/>
    <lineage>
        <taxon>Bacteria</taxon>
        <taxon>Pseudomonadati</taxon>
        <taxon>Pseudomonadota</taxon>
        <taxon>Gammaproteobacteria</taxon>
        <taxon>Pseudomonadales</taxon>
        <taxon>Pseudomonadaceae</taxon>
        <taxon>Pseudomonas</taxon>
    </lineage>
</organism>
<dbReference type="Pfam" id="PF13673">
    <property type="entry name" value="Acetyltransf_10"/>
    <property type="match status" value="1"/>
</dbReference>
<gene>
    <name evidence="2" type="ORF">SBP02_03580</name>
</gene>
<dbReference type="Proteomes" id="UP001305928">
    <property type="component" value="Chromosome"/>
</dbReference>
<dbReference type="EC" id="2.3.1.-" evidence="2"/>
<keyword evidence="3" id="KW-1185">Reference proteome</keyword>
<dbReference type="SUPFAM" id="SSF55729">
    <property type="entry name" value="Acyl-CoA N-acyltransferases (Nat)"/>
    <property type="match status" value="1"/>
</dbReference>
<dbReference type="InterPro" id="IPR016181">
    <property type="entry name" value="Acyl_CoA_acyltransferase"/>
</dbReference>